<keyword evidence="2" id="KW-1185">Reference proteome</keyword>
<dbReference type="EMBL" id="JABBWE010000017">
    <property type="protein sequence ID" value="KAG1797005.1"/>
    <property type="molecule type" value="Genomic_DNA"/>
</dbReference>
<gene>
    <name evidence="1" type="ORF">HD556DRAFT_267004</name>
</gene>
<proteinExistence type="predicted"/>
<protein>
    <submittedName>
        <fullName evidence="1">Uncharacterized protein</fullName>
    </submittedName>
</protein>
<dbReference type="RefSeq" id="XP_041162276.1">
    <property type="nucleotide sequence ID" value="XM_041310073.1"/>
</dbReference>
<dbReference type="Proteomes" id="UP000719766">
    <property type="component" value="Unassembled WGS sequence"/>
</dbReference>
<evidence type="ECO:0000313" key="2">
    <source>
        <dbReference type="Proteomes" id="UP000719766"/>
    </source>
</evidence>
<organism evidence="1 2">
    <name type="scientific">Suillus plorans</name>
    <dbReference type="NCBI Taxonomy" id="116603"/>
    <lineage>
        <taxon>Eukaryota</taxon>
        <taxon>Fungi</taxon>
        <taxon>Dikarya</taxon>
        <taxon>Basidiomycota</taxon>
        <taxon>Agaricomycotina</taxon>
        <taxon>Agaricomycetes</taxon>
        <taxon>Agaricomycetidae</taxon>
        <taxon>Boletales</taxon>
        <taxon>Suillineae</taxon>
        <taxon>Suillaceae</taxon>
        <taxon>Suillus</taxon>
    </lineage>
</organism>
<name>A0A9P7DKE9_9AGAM</name>
<dbReference type="OrthoDB" id="1873329at2759"/>
<sequence>MSIWILLSRLRLYPTTQPINELDEYLQQPLEKVDDALKSGWSVQQKKYPNLSRSHMALDYLSAPVEPMNGHCFHKHDNFYTSHTTGCLQLPFARFLMPFVYTSKYYMTRGSVKILRYTANTVHTRRTGGSVYTRTVYLRVRVRYGPAGSPVL</sequence>
<dbReference type="GeneID" id="64603837"/>
<dbReference type="AlphaFoldDB" id="A0A9P7DKE9"/>
<evidence type="ECO:0000313" key="1">
    <source>
        <dbReference type="EMBL" id="KAG1797005.1"/>
    </source>
</evidence>
<comment type="caution">
    <text evidence="1">The sequence shown here is derived from an EMBL/GenBank/DDBJ whole genome shotgun (WGS) entry which is preliminary data.</text>
</comment>
<reference evidence="1" key="1">
    <citation type="journal article" date="2020" name="New Phytol.">
        <title>Comparative genomics reveals dynamic genome evolution in host specialist ectomycorrhizal fungi.</title>
        <authorList>
            <person name="Lofgren L.A."/>
            <person name="Nguyen N.H."/>
            <person name="Vilgalys R."/>
            <person name="Ruytinx J."/>
            <person name="Liao H.L."/>
            <person name="Branco S."/>
            <person name="Kuo A."/>
            <person name="LaButti K."/>
            <person name="Lipzen A."/>
            <person name="Andreopoulos W."/>
            <person name="Pangilinan J."/>
            <person name="Riley R."/>
            <person name="Hundley H."/>
            <person name="Na H."/>
            <person name="Barry K."/>
            <person name="Grigoriev I.V."/>
            <person name="Stajich J.E."/>
            <person name="Kennedy P.G."/>
        </authorList>
    </citation>
    <scope>NUCLEOTIDE SEQUENCE</scope>
    <source>
        <strain evidence="1">S12</strain>
    </source>
</reference>
<accession>A0A9P7DKE9</accession>